<feature type="active site" description="Nucleophile" evidence="1">
    <location>
        <position position="128"/>
    </location>
</feature>
<organism evidence="2 3">
    <name type="scientific">Rhodococcus jostii (strain RHA1)</name>
    <dbReference type="NCBI Taxonomy" id="101510"/>
    <lineage>
        <taxon>Bacteria</taxon>
        <taxon>Bacillati</taxon>
        <taxon>Actinomycetota</taxon>
        <taxon>Actinomycetes</taxon>
        <taxon>Mycobacteriales</taxon>
        <taxon>Nocardiaceae</taxon>
        <taxon>Rhodococcus</taxon>
    </lineage>
</organism>
<dbReference type="GO" id="GO:0050076">
    <property type="term" value="F:maleate isomerase activity"/>
    <property type="evidence" value="ECO:0007669"/>
    <property type="project" value="UniProtKB-UniRule"/>
</dbReference>
<dbReference type="EMBL" id="CP000431">
    <property type="protein sequence ID" value="ABG92314.1"/>
    <property type="molecule type" value="Genomic_DNA"/>
</dbReference>
<feature type="binding site" evidence="1">
    <location>
        <begin position="247"/>
        <end position="248"/>
    </location>
    <ligand>
        <name>substrate</name>
    </ligand>
</feature>
<dbReference type="HOGENOM" id="CLU_068086_0_0_11"/>
<evidence type="ECO:0000256" key="1">
    <source>
        <dbReference type="HAMAP-Rule" id="MF_00943"/>
    </source>
</evidence>
<sequence length="304" mass="32401">MSRGNCECRHGCEESRGEPTLAPLGVLTNHHRRRILVIGVNLRPTPPQKGHNMGIHRIGLVVPSSNVTVETEMPALLNRHADARFSFHSSRMRMQSVSPEQLRAMNAQRERCILELGDAGVDAILYACLVALMSVGPGEHQRVEGLIAEQLATGGSEAAIRSSAGALVEALHAIHAERIVLVTPYMRPLAEQVVAYIEAEGIRVTDWRALEVADNAEVGCIPGHRVMDAARSLDRAGADALVLSACVQMPSLDLVQSAEDEFGLPVLSAATAGAYSLLRALDLAVDIPGAGGLLRADAPATTVQ</sequence>
<comment type="catalytic activity">
    <reaction evidence="1">
        <text>maleate = fumarate</text>
        <dbReference type="Rhea" id="RHEA:13169"/>
        <dbReference type="ChEBI" id="CHEBI:29806"/>
        <dbReference type="ChEBI" id="CHEBI:30780"/>
        <dbReference type="EC" id="5.2.1.1"/>
    </reaction>
</comment>
<dbReference type="InterPro" id="IPR028615">
    <property type="entry name" value="Maleate_isomerase"/>
</dbReference>
<feature type="active site" description="Proton donor" evidence="1">
    <location>
        <position position="246"/>
    </location>
</feature>
<evidence type="ECO:0000313" key="2">
    <source>
        <dbReference type="EMBL" id="ABG92314.1"/>
    </source>
</evidence>
<name>Q0SJH2_RHOJR</name>
<comment type="similarity">
    <text evidence="1">Belongs to the maleate isomerase family.</text>
</comment>
<comment type="function">
    <text evidence="1">Catalyzes cis-trans isomerization of the C2-C3 double bond in maleate to yield fumarate.</text>
</comment>
<dbReference type="PANTHER" id="PTHR40267">
    <property type="entry name" value="BLR3294 PROTEIN"/>
    <property type="match status" value="1"/>
</dbReference>
<dbReference type="KEGG" id="rha:RHA1_ro00478"/>
<comment type="subunit">
    <text evidence="1">Homodimer.</text>
</comment>
<dbReference type="eggNOG" id="COG3473">
    <property type="taxonomic scope" value="Bacteria"/>
</dbReference>
<dbReference type="HAMAP" id="MF_00943">
    <property type="entry name" value="Maleate_isomerase"/>
    <property type="match status" value="1"/>
</dbReference>
<evidence type="ECO:0000313" key="3">
    <source>
        <dbReference type="Proteomes" id="UP000008710"/>
    </source>
</evidence>
<keyword evidence="1 2" id="KW-0413">Isomerase</keyword>
<dbReference type="PANTHER" id="PTHR40267:SF1">
    <property type="entry name" value="BLR3294 PROTEIN"/>
    <property type="match status" value="1"/>
</dbReference>
<feature type="binding site" evidence="1">
    <location>
        <begin position="128"/>
        <end position="130"/>
    </location>
    <ligand>
        <name>substrate</name>
    </ligand>
</feature>
<dbReference type="Gene3D" id="3.40.50.12500">
    <property type="match status" value="1"/>
</dbReference>
<feature type="binding site" evidence="1">
    <location>
        <position position="185"/>
    </location>
    <ligand>
        <name>substrate</name>
    </ligand>
</feature>
<dbReference type="Pfam" id="PF17645">
    <property type="entry name" value="Amdase"/>
    <property type="match status" value="1"/>
</dbReference>
<dbReference type="BRENDA" id="5.2.1.1">
    <property type="organism ID" value="10764"/>
</dbReference>
<feature type="binding site" evidence="1">
    <location>
        <position position="215"/>
    </location>
    <ligand>
        <name>substrate</name>
    </ligand>
</feature>
<comment type="miscellaneous">
    <text evidence="1">Reaction is initiated by nucleophilic attack of cysteine at the double bond, yielding a covalent succinylcysteine-like intermediate.</text>
</comment>
<dbReference type="InterPro" id="IPR053714">
    <property type="entry name" value="Iso_Racemase_Enz_sf"/>
</dbReference>
<dbReference type="Proteomes" id="UP000008710">
    <property type="component" value="Chromosome"/>
</dbReference>
<feature type="modified residue" description="S-(2-succinyl)cysteine" evidence="1">
    <location>
        <position position="128"/>
    </location>
</feature>
<proteinExistence type="inferred from homology"/>
<protein>
    <recommendedName>
        <fullName evidence="1">Maleate isomerase</fullName>
        <ecNumber evidence="1">5.2.1.1</ecNumber>
    </recommendedName>
    <alternativeName>
        <fullName evidence="1">Maleate cis-trans isomerase</fullName>
    </alternativeName>
</protein>
<dbReference type="AlphaFoldDB" id="Q0SJH2"/>
<dbReference type="EC" id="5.2.1.1" evidence="1"/>
<accession>Q0SJH2</accession>
<dbReference type="InterPro" id="IPR026286">
    <property type="entry name" value="MaiA/AMDase"/>
</dbReference>
<gene>
    <name evidence="1" type="primary">maiA</name>
    <name evidence="2" type="ordered locus">RHA1_ro00478</name>
</gene>
<feature type="binding site" evidence="1">
    <location>
        <position position="66"/>
    </location>
    <ligand>
        <name>substrate</name>
    </ligand>
</feature>
<reference evidence="3" key="1">
    <citation type="journal article" date="2006" name="Proc. Natl. Acad. Sci. U.S.A.">
        <title>The complete genome of Rhodococcus sp. RHA1 provides insights into a catabolic powerhouse.</title>
        <authorList>
            <person name="McLeod M.P."/>
            <person name="Warren R.L."/>
            <person name="Hsiao W.W.L."/>
            <person name="Araki N."/>
            <person name="Myhre M."/>
            <person name="Fernandes C."/>
            <person name="Miyazawa D."/>
            <person name="Wong W."/>
            <person name="Lillquist A.L."/>
            <person name="Wang D."/>
            <person name="Dosanjh M."/>
            <person name="Hara H."/>
            <person name="Petrescu A."/>
            <person name="Morin R.D."/>
            <person name="Yang G."/>
            <person name="Stott J.M."/>
            <person name="Schein J.E."/>
            <person name="Shin H."/>
            <person name="Smailus D."/>
            <person name="Siddiqui A.S."/>
            <person name="Marra M.A."/>
            <person name="Jones S.J.M."/>
            <person name="Holt R."/>
            <person name="Brinkman F.S.L."/>
            <person name="Miyauchi K."/>
            <person name="Fukuda M."/>
            <person name="Davies J.E."/>
            <person name="Mohn W.W."/>
            <person name="Eltis L.D."/>
        </authorList>
    </citation>
    <scope>NUCLEOTIDE SEQUENCE [LARGE SCALE GENOMIC DNA]</scope>
    <source>
        <strain evidence="3">RHA1</strain>
    </source>
</reference>